<protein>
    <submittedName>
        <fullName evidence="2">Transposase DDE domain-containing protein</fullName>
    </submittedName>
</protein>
<evidence type="ECO:0000259" key="1">
    <source>
        <dbReference type="Pfam" id="PF13612"/>
    </source>
</evidence>
<organism evidence="2 3">
    <name type="scientific">Dyadobacter psychrophilus</name>
    <dbReference type="NCBI Taxonomy" id="651661"/>
    <lineage>
        <taxon>Bacteria</taxon>
        <taxon>Pseudomonadati</taxon>
        <taxon>Bacteroidota</taxon>
        <taxon>Cytophagia</taxon>
        <taxon>Cytophagales</taxon>
        <taxon>Spirosomataceae</taxon>
        <taxon>Dyadobacter</taxon>
    </lineage>
</organism>
<dbReference type="Proteomes" id="UP000190897">
    <property type="component" value="Unassembled WGS sequence"/>
</dbReference>
<reference evidence="3" key="1">
    <citation type="submission" date="2017-02" db="EMBL/GenBank/DDBJ databases">
        <authorList>
            <person name="Varghese N."/>
            <person name="Submissions S."/>
        </authorList>
    </citation>
    <scope>NUCLEOTIDE SEQUENCE [LARGE SCALE GENOMIC DNA]</scope>
    <source>
        <strain evidence="3">DSM 22270</strain>
    </source>
</reference>
<gene>
    <name evidence="2" type="ORF">SAMN05660293_05603</name>
</gene>
<dbReference type="Pfam" id="PF13612">
    <property type="entry name" value="DDE_Tnp_1_3"/>
    <property type="match status" value="1"/>
</dbReference>
<dbReference type="OrthoDB" id="706456at2"/>
<accession>A0A1T5HHH5</accession>
<dbReference type="STRING" id="651661.SAMN05660293_05603"/>
<keyword evidence="3" id="KW-1185">Reference proteome</keyword>
<evidence type="ECO:0000313" key="2">
    <source>
        <dbReference type="EMBL" id="SKC20137.1"/>
    </source>
</evidence>
<sequence length="306" mass="35776">MLKFSRLKSPNKPQYACQNSKNRILKTIESLNISLDTKKVGRRPKMTEFQVIALSLTAEYMSLDSENLLFQMIPEGSIENILERSQFNKRRRKLFGLTERIRSNLSRSFVEFEDYFVVDSMPLEICKMARSKRAKICKETFETAPEKGYCASQNSWFYGYKLHGICTVTGVFSAIDITKANVHDIAYLKDVKSQLSDMVLLGDKGYISSQQQLDLFQSVNIRLKTPMRTNQKNYKKQPFVFRKTRKRIETLFSQLCDQFMIRRNYAKSFEGFKTRVLAKITALTSIQYINKYLFKRNINNIKIQIT</sequence>
<name>A0A1T5HHH5_9BACT</name>
<dbReference type="NCBIfam" id="NF033520">
    <property type="entry name" value="transpos_IS982"/>
    <property type="match status" value="1"/>
</dbReference>
<dbReference type="EMBL" id="FUZA01000016">
    <property type="protein sequence ID" value="SKC20137.1"/>
    <property type="molecule type" value="Genomic_DNA"/>
</dbReference>
<feature type="domain" description="Transposase DDE" evidence="1">
    <location>
        <begin position="117"/>
        <end position="261"/>
    </location>
</feature>
<evidence type="ECO:0000313" key="3">
    <source>
        <dbReference type="Proteomes" id="UP000190897"/>
    </source>
</evidence>
<dbReference type="AlphaFoldDB" id="A0A1T5HHH5"/>
<dbReference type="InterPro" id="IPR025668">
    <property type="entry name" value="Tnp_DDE_dom"/>
</dbReference>
<proteinExistence type="predicted"/>